<dbReference type="UniPathway" id="UPA00121">
    <property type="reaction ID" value="UER00345"/>
</dbReference>
<keyword evidence="4" id="KW-0057">Aromatic amino acid biosynthesis</keyword>
<evidence type="ECO:0000256" key="5">
    <source>
        <dbReference type="ARBA" id="ARBA00023222"/>
    </source>
</evidence>
<evidence type="ECO:0000256" key="4">
    <source>
        <dbReference type="ARBA" id="ARBA00023141"/>
    </source>
</evidence>
<dbReference type="InterPro" id="IPR045865">
    <property type="entry name" value="ACT-like_dom_sf"/>
</dbReference>
<protein>
    <recommendedName>
        <fullName evidence="2">prephenate dehydratase</fullName>
        <ecNumber evidence="2">4.2.1.51</ecNumber>
    </recommendedName>
</protein>
<dbReference type="PROSITE" id="PS51671">
    <property type="entry name" value="ACT"/>
    <property type="match status" value="1"/>
</dbReference>
<dbReference type="Pfam" id="PF00800">
    <property type="entry name" value="PDT"/>
    <property type="match status" value="1"/>
</dbReference>
<dbReference type="InterPro" id="IPR001086">
    <property type="entry name" value="Preph_deHydtase"/>
</dbReference>
<evidence type="ECO:0000256" key="1">
    <source>
        <dbReference type="ARBA" id="ARBA00004741"/>
    </source>
</evidence>
<evidence type="ECO:0000256" key="7">
    <source>
        <dbReference type="ARBA" id="ARBA00047848"/>
    </source>
</evidence>
<reference evidence="10 11" key="1">
    <citation type="submission" date="2017-11" db="EMBL/GenBank/DDBJ databases">
        <title>Infants hospitalized years apart are colonized by the same room-sourced microbial strains.</title>
        <authorList>
            <person name="Brooks B."/>
            <person name="Olm M.R."/>
            <person name="Firek B.A."/>
            <person name="Baker R."/>
            <person name="Thomas B.C."/>
            <person name="Morowitz M.J."/>
            <person name="Banfield J.F."/>
        </authorList>
    </citation>
    <scope>NUCLEOTIDE SEQUENCE [LARGE SCALE GENOMIC DNA]</scope>
    <source>
        <strain evidence="10">S2_009_000_R2_76</strain>
    </source>
</reference>
<keyword evidence="5" id="KW-0584">Phenylalanine biosynthesis</keyword>
<dbReference type="SUPFAM" id="SSF55021">
    <property type="entry name" value="ACT-like"/>
    <property type="match status" value="1"/>
</dbReference>
<proteinExistence type="predicted"/>
<evidence type="ECO:0000256" key="2">
    <source>
        <dbReference type="ARBA" id="ARBA00013147"/>
    </source>
</evidence>
<dbReference type="SUPFAM" id="SSF53850">
    <property type="entry name" value="Periplasmic binding protein-like II"/>
    <property type="match status" value="1"/>
</dbReference>
<feature type="domain" description="ACT" evidence="9">
    <location>
        <begin position="198"/>
        <end position="274"/>
    </location>
</feature>
<feature type="domain" description="Prephenate dehydratase" evidence="8">
    <location>
        <begin position="7"/>
        <end position="184"/>
    </location>
</feature>
<dbReference type="Gene3D" id="3.30.70.260">
    <property type="match status" value="1"/>
</dbReference>
<dbReference type="GO" id="GO:0004664">
    <property type="term" value="F:prephenate dehydratase activity"/>
    <property type="evidence" value="ECO:0007669"/>
    <property type="project" value="UniProtKB-EC"/>
</dbReference>
<dbReference type="PANTHER" id="PTHR21022">
    <property type="entry name" value="PREPHENATE DEHYDRATASE P PROTEIN"/>
    <property type="match status" value="1"/>
</dbReference>
<organism evidence="10 11">
    <name type="scientific">Pseudopedobacter saltans</name>
    <dbReference type="NCBI Taxonomy" id="151895"/>
    <lineage>
        <taxon>Bacteria</taxon>
        <taxon>Pseudomonadati</taxon>
        <taxon>Bacteroidota</taxon>
        <taxon>Sphingobacteriia</taxon>
        <taxon>Sphingobacteriales</taxon>
        <taxon>Sphingobacteriaceae</taxon>
        <taxon>Pseudopedobacter</taxon>
    </lineage>
</organism>
<name>A0A2W5FCE8_9SPHI</name>
<comment type="caution">
    <text evidence="10">The sequence shown here is derived from an EMBL/GenBank/DDBJ whole genome shotgun (WGS) entry which is preliminary data.</text>
</comment>
<evidence type="ECO:0000259" key="8">
    <source>
        <dbReference type="PROSITE" id="PS51171"/>
    </source>
</evidence>
<accession>A0A2W5FCE8</accession>
<gene>
    <name evidence="10" type="ORF">DI598_03485</name>
</gene>
<dbReference type="CDD" id="cd13631">
    <property type="entry name" value="PBP2_Ct-PDT_like"/>
    <property type="match status" value="1"/>
</dbReference>
<dbReference type="GO" id="GO:0009094">
    <property type="term" value="P:L-phenylalanine biosynthetic process"/>
    <property type="evidence" value="ECO:0007669"/>
    <property type="project" value="UniProtKB-UniPathway"/>
</dbReference>
<dbReference type="InterPro" id="IPR002912">
    <property type="entry name" value="ACT_dom"/>
</dbReference>
<dbReference type="EC" id="4.2.1.51" evidence="2"/>
<evidence type="ECO:0000256" key="6">
    <source>
        <dbReference type="ARBA" id="ARBA00023239"/>
    </source>
</evidence>
<dbReference type="EMBL" id="QFOI01000034">
    <property type="protein sequence ID" value="PZP51337.1"/>
    <property type="molecule type" value="Genomic_DNA"/>
</dbReference>
<dbReference type="Gene3D" id="3.40.190.10">
    <property type="entry name" value="Periplasmic binding protein-like II"/>
    <property type="match status" value="2"/>
</dbReference>
<keyword evidence="6" id="KW-0456">Lyase</keyword>
<dbReference type="AlphaFoldDB" id="A0A2W5FCE8"/>
<dbReference type="PANTHER" id="PTHR21022:SF19">
    <property type="entry name" value="PREPHENATE DEHYDRATASE-RELATED"/>
    <property type="match status" value="1"/>
</dbReference>
<evidence type="ECO:0000259" key="9">
    <source>
        <dbReference type="PROSITE" id="PS51671"/>
    </source>
</evidence>
<evidence type="ECO:0000313" key="10">
    <source>
        <dbReference type="EMBL" id="PZP51337.1"/>
    </source>
</evidence>
<dbReference type="PROSITE" id="PS51171">
    <property type="entry name" value="PREPHENATE_DEHYDR_3"/>
    <property type="match status" value="1"/>
</dbReference>
<comment type="catalytic activity">
    <reaction evidence="7">
        <text>prephenate + H(+) = 3-phenylpyruvate + CO2 + H2O</text>
        <dbReference type="Rhea" id="RHEA:21648"/>
        <dbReference type="ChEBI" id="CHEBI:15377"/>
        <dbReference type="ChEBI" id="CHEBI:15378"/>
        <dbReference type="ChEBI" id="CHEBI:16526"/>
        <dbReference type="ChEBI" id="CHEBI:18005"/>
        <dbReference type="ChEBI" id="CHEBI:29934"/>
        <dbReference type="EC" id="4.2.1.51"/>
    </reaction>
</comment>
<sequence>MEHQGAKISIQGYRGCFHEQAARQFWGLDTEMICCDTFKEVVNIAGNKTKSDGGTMAIENSIAGSILPNYNLLKKSNLRIIGEVYLTIKQNLMTLPGVALEDIREVHSHPMALLQCSDFLDKHNWKLVESEDTALSAQKISQNKSKTIAAIASVAAAEIHGLDIVAPEINTMKKNYTRFLMLKRADQVKEVENANKASIFFYTDHTKGSLAKVLTKIAENDANLSKLQSFPIPGSNWEYSFHADLEFENLDIFHHILSEIVPITRNMKIYGIYQKGKTI</sequence>
<dbReference type="Proteomes" id="UP000249645">
    <property type="component" value="Unassembled WGS sequence"/>
</dbReference>
<comment type="pathway">
    <text evidence="1">Amino-acid biosynthesis; L-phenylalanine biosynthesis; phenylpyruvate from prephenate: step 1/1.</text>
</comment>
<evidence type="ECO:0000256" key="3">
    <source>
        <dbReference type="ARBA" id="ARBA00022605"/>
    </source>
</evidence>
<dbReference type="GO" id="GO:0005737">
    <property type="term" value="C:cytoplasm"/>
    <property type="evidence" value="ECO:0007669"/>
    <property type="project" value="TreeGrafter"/>
</dbReference>
<dbReference type="CDD" id="cd04905">
    <property type="entry name" value="ACT_CM-PDT"/>
    <property type="match status" value="1"/>
</dbReference>
<keyword evidence="3" id="KW-0028">Amino-acid biosynthesis</keyword>
<evidence type="ECO:0000313" key="11">
    <source>
        <dbReference type="Proteomes" id="UP000249645"/>
    </source>
</evidence>